<keyword evidence="2 4" id="KW-0863">Zinc-finger</keyword>
<keyword evidence="1" id="KW-0479">Metal-binding</keyword>
<feature type="region of interest" description="Disordered" evidence="5">
    <location>
        <begin position="221"/>
        <end position="265"/>
    </location>
</feature>
<dbReference type="Gene3D" id="3.30.40.10">
    <property type="entry name" value="Zinc/RING finger domain, C3HC4 (zinc finger)"/>
    <property type="match status" value="1"/>
</dbReference>
<evidence type="ECO:0000256" key="4">
    <source>
        <dbReference type="PROSITE-ProRule" id="PRU00175"/>
    </source>
</evidence>
<dbReference type="GO" id="GO:0005737">
    <property type="term" value="C:cytoplasm"/>
    <property type="evidence" value="ECO:0007669"/>
    <property type="project" value="TreeGrafter"/>
</dbReference>
<dbReference type="Proteomes" id="UP000193411">
    <property type="component" value="Unassembled WGS sequence"/>
</dbReference>
<feature type="domain" description="RING-type" evidence="6">
    <location>
        <begin position="154"/>
        <end position="197"/>
    </location>
</feature>
<evidence type="ECO:0000259" key="6">
    <source>
        <dbReference type="PROSITE" id="PS50089"/>
    </source>
</evidence>
<dbReference type="Pfam" id="PF13639">
    <property type="entry name" value="zf-RING_2"/>
    <property type="match status" value="1"/>
</dbReference>
<keyword evidence="8" id="KW-1185">Reference proteome</keyword>
<organism evidence="7 8">
    <name type="scientific">Catenaria anguillulae PL171</name>
    <dbReference type="NCBI Taxonomy" id="765915"/>
    <lineage>
        <taxon>Eukaryota</taxon>
        <taxon>Fungi</taxon>
        <taxon>Fungi incertae sedis</taxon>
        <taxon>Blastocladiomycota</taxon>
        <taxon>Blastocladiomycetes</taxon>
        <taxon>Blastocladiales</taxon>
        <taxon>Catenariaceae</taxon>
        <taxon>Catenaria</taxon>
    </lineage>
</organism>
<dbReference type="GO" id="GO:0008270">
    <property type="term" value="F:zinc ion binding"/>
    <property type="evidence" value="ECO:0007669"/>
    <property type="project" value="UniProtKB-KW"/>
</dbReference>
<dbReference type="EMBL" id="MCFL01000019">
    <property type="protein sequence ID" value="ORZ36040.1"/>
    <property type="molecule type" value="Genomic_DNA"/>
</dbReference>
<reference evidence="7 8" key="1">
    <citation type="submission" date="2016-07" db="EMBL/GenBank/DDBJ databases">
        <title>Pervasive Adenine N6-methylation of Active Genes in Fungi.</title>
        <authorList>
            <consortium name="DOE Joint Genome Institute"/>
            <person name="Mondo S.J."/>
            <person name="Dannebaum R.O."/>
            <person name="Kuo R.C."/>
            <person name="Labutti K."/>
            <person name="Haridas S."/>
            <person name="Kuo A."/>
            <person name="Salamov A."/>
            <person name="Ahrendt S.R."/>
            <person name="Lipzen A."/>
            <person name="Sullivan W."/>
            <person name="Andreopoulos W.B."/>
            <person name="Clum A."/>
            <person name="Lindquist E."/>
            <person name="Daum C."/>
            <person name="Ramamoorthy G.K."/>
            <person name="Gryganskyi A."/>
            <person name="Culley D."/>
            <person name="Magnuson J.K."/>
            <person name="James T.Y."/>
            <person name="O'Malley M.A."/>
            <person name="Stajich J.E."/>
            <person name="Spatafora J.W."/>
            <person name="Visel A."/>
            <person name="Grigoriev I.V."/>
        </authorList>
    </citation>
    <scope>NUCLEOTIDE SEQUENCE [LARGE SCALE GENOMIC DNA]</scope>
    <source>
        <strain evidence="7 8">PL171</strain>
    </source>
</reference>
<sequence>MTSYFDDHDLSDDDAYPSAASATAPARLPSSARTLLSTFTSTPSANPSHNAATHPTGTPQPQRLDLTALPADSPLRNTLTMLDTLRASLPISHTDHQHLFLAGLIQELIGDIDGLGADSGPPPASKAFIATLPRATSQDLATAASAKGEAEIACSICTDTLSGEGDSDARKLPCGHMFDRECIVPWLELRNTCPVCRHEVPTDRKKPEEVRAEVRDRMGGLFGGVIDSDDEEDGQAGNGARRAGYSSYAGHVEDQDERDAFGMYS</sequence>
<dbReference type="STRING" id="765915.A0A1Y2HN97"/>
<dbReference type="InterPro" id="IPR013083">
    <property type="entry name" value="Znf_RING/FYVE/PHD"/>
</dbReference>
<dbReference type="InterPro" id="IPR001841">
    <property type="entry name" value="Znf_RING"/>
</dbReference>
<dbReference type="AlphaFoldDB" id="A0A1Y2HN97"/>
<dbReference type="OrthoDB" id="8062037at2759"/>
<dbReference type="PROSITE" id="PS50089">
    <property type="entry name" value="ZF_RING_2"/>
    <property type="match status" value="1"/>
</dbReference>
<dbReference type="PANTHER" id="PTHR15710:SF243">
    <property type="entry name" value="E3 UBIQUITIN-PROTEIN LIGASE PRAJA-2 ISOFORM X1"/>
    <property type="match status" value="1"/>
</dbReference>
<evidence type="ECO:0000256" key="3">
    <source>
        <dbReference type="ARBA" id="ARBA00022833"/>
    </source>
</evidence>
<comment type="caution">
    <text evidence="7">The sequence shown here is derived from an EMBL/GenBank/DDBJ whole genome shotgun (WGS) entry which is preliminary data.</text>
</comment>
<dbReference type="GO" id="GO:0016567">
    <property type="term" value="P:protein ubiquitination"/>
    <property type="evidence" value="ECO:0007669"/>
    <property type="project" value="TreeGrafter"/>
</dbReference>
<accession>A0A1Y2HN97</accession>
<proteinExistence type="predicted"/>
<evidence type="ECO:0000256" key="5">
    <source>
        <dbReference type="SAM" id="MobiDB-lite"/>
    </source>
</evidence>
<evidence type="ECO:0000313" key="8">
    <source>
        <dbReference type="Proteomes" id="UP000193411"/>
    </source>
</evidence>
<name>A0A1Y2HN97_9FUNG</name>
<protein>
    <recommendedName>
        <fullName evidence="6">RING-type domain-containing protein</fullName>
    </recommendedName>
</protein>
<feature type="compositionally biased region" description="Polar residues" evidence="5">
    <location>
        <begin position="38"/>
        <end position="61"/>
    </location>
</feature>
<evidence type="ECO:0000313" key="7">
    <source>
        <dbReference type="EMBL" id="ORZ36040.1"/>
    </source>
</evidence>
<gene>
    <name evidence="7" type="ORF">BCR44DRAFT_59891</name>
</gene>
<dbReference type="PANTHER" id="PTHR15710">
    <property type="entry name" value="E3 UBIQUITIN-PROTEIN LIGASE PRAJA"/>
    <property type="match status" value="1"/>
</dbReference>
<dbReference type="GO" id="GO:0061630">
    <property type="term" value="F:ubiquitin protein ligase activity"/>
    <property type="evidence" value="ECO:0007669"/>
    <property type="project" value="TreeGrafter"/>
</dbReference>
<keyword evidence="3" id="KW-0862">Zinc</keyword>
<dbReference type="SUPFAM" id="SSF57850">
    <property type="entry name" value="RING/U-box"/>
    <property type="match status" value="1"/>
</dbReference>
<dbReference type="CDD" id="cd16454">
    <property type="entry name" value="RING-H2_PA-TM-RING"/>
    <property type="match status" value="1"/>
</dbReference>
<dbReference type="SMART" id="SM00184">
    <property type="entry name" value="RING"/>
    <property type="match status" value="1"/>
</dbReference>
<feature type="region of interest" description="Disordered" evidence="5">
    <location>
        <begin position="38"/>
        <end position="65"/>
    </location>
</feature>
<evidence type="ECO:0000256" key="2">
    <source>
        <dbReference type="ARBA" id="ARBA00022771"/>
    </source>
</evidence>
<evidence type="ECO:0000256" key="1">
    <source>
        <dbReference type="ARBA" id="ARBA00022723"/>
    </source>
</evidence>